<feature type="domain" description="Myb-like" evidence="6">
    <location>
        <begin position="278"/>
        <end position="328"/>
    </location>
</feature>
<feature type="compositionally biased region" description="Basic and acidic residues" evidence="5">
    <location>
        <begin position="193"/>
        <end position="205"/>
    </location>
</feature>
<comment type="caution">
    <text evidence="8">The sequence shown here is derived from an EMBL/GenBank/DDBJ whole genome shotgun (WGS) entry which is preliminary data.</text>
</comment>
<accession>A0ABR2RCZ4</accession>
<evidence type="ECO:0000256" key="4">
    <source>
        <dbReference type="ARBA" id="ARBA00023242"/>
    </source>
</evidence>
<dbReference type="CDD" id="cd00167">
    <property type="entry name" value="SANT"/>
    <property type="match status" value="2"/>
</dbReference>
<dbReference type="PANTHER" id="PTHR45614">
    <property type="entry name" value="MYB PROTEIN-RELATED"/>
    <property type="match status" value="1"/>
</dbReference>
<keyword evidence="4" id="KW-0539">Nucleus</keyword>
<gene>
    <name evidence="8" type="ORF">V6N11_043665</name>
</gene>
<dbReference type="PROSITE" id="PS51294">
    <property type="entry name" value="HTH_MYB"/>
    <property type="match status" value="2"/>
</dbReference>
<keyword evidence="3" id="KW-0804">Transcription</keyword>
<dbReference type="PANTHER" id="PTHR45614:SF273">
    <property type="entry name" value="MYB DOMAIN PROTEIN 100-RELATED"/>
    <property type="match status" value="1"/>
</dbReference>
<dbReference type="SUPFAM" id="SSF46689">
    <property type="entry name" value="Homeodomain-like"/>
    <property type="match status" value="1"/>
</dbReference>
<dbReference type="InterPro" id="IPR001005">
    <property type="entry name" value="SANT/Myb"/>
</dbReference>
<reference evidence="8 9" key="1">
    <citation type="journal article" date="2024" name="G3 (Bethesda)">
        <title>Genome assembly of Hibiscus sabdariffa L. provides insights into metabolisms of medicinal natural products.</title>
        <authorList>
            <person name="Kim T."/>
        </authorList>
    </citation>
    <scope>NUCLEOTIDE SEQUENCE [LARGE SCALE GENOMIC DNA]</scope>
    <source>
        <strain evidence="8">TK-2024</strain>
        <tissue evidence="8">Old leaves</tissue>
    </source>
</reference>
<evidence type="ECO:0000256" key="5">
    <source>
        <dbReference type="SAM" id="MobiDB-lite"/>
    </source>
</evidence>
<dbReference type="InterPro" id="IPR050560">
    <property type="entry name" value="MYB_TF"/>
</dbReference>
<organism evidence="8 9">
    <name type="scientific">Hibiscus sabdariffa</name>
    <name type="common">roselle</name>
    <dbReference type="NCBI Taxonomy" id="183260"/>
    <lineage>
        <taxon>Eukaryota</taxon>
        <taxon>Viridiplantae</taxon>
        <taxon>Streptophyta</taxon>
        <taxon>Embryophyta</taxon>
        <taxon>Tracheophyta</taxon>
        <taxon>Spermatophyta</taxon>
        <taxon>Magnoliopsida</taxon>
        <taxon>eudicotyledons</taxon>
        <taxon>Gunneridae</taxon>
        <taxon>Pentapetalae</taxon>
        <taxon>rosids</taxon>
        <taxon>malvids</taxon>
        <taxon>Malvales</taxon>
        <taxon>Malvaceae</taxon>
        <taxon>Malvoideae</taxon>
        <taxon>Hibiscus</taxon>
    </lineage>
</organism>
<name>A0ABR2RCZ4_9ROSI</name>
<evidence type="ECO:0000259" key="7">
    <source>
        <dbReference type="PROSITE" id="PS51294"/>
    </source>
</evidence>
<dbReference type="Pfam" id="PF13921">
    <property type="entry name" value="Myb_DNA-bind_6"/>
    <property type="match status" value="1"/>
</dbReference>
<dbReference type="SMART" id="SM00717">
    <property type="entry name" value="SANT"/>
    <property type="match status" value="2"/>
</dbReference>
<evidence type="ECO:0000259" key="6">
    <source>
        <dbReference type="PROSITE" id="PS50090"/>
    </source>
</evidence>
<dbReference type="Proteomes" id="UP001396334">
    <property type="component" value="Unassembled WGS sequence"/>
</dbReference>
<evidence type="ECO:0000313" key="8">
    <source>
        <dbReference type="EMBL" id="KAK9010797.1"/>
    </source>
</evidence>
<feature type="domain" description="HTH myb-type" evidence="7">
    <location>
        <begin position="226"/>
        <end position="281"/>
    </location>
</feature>
<protein>
    <submittedName>
        <fullName evidence="8">Uncharacterized protein</fullName>
    </submittedName>
</protein>
<dbReference type="Gene3D" id="1.10.10.60">
    <property type="entry name" value="Homeodomain-like"/>
    <property type="match status" value="2"/>
</dbReference>
<comment type="subcellular location">
    <subcellularLocation>
        <location evidence="1">Nucleus</location>
    </subcellularLocation>
</comment>
<feature type="domain" description="Myb-like" evidence="6">
    <location>
        <begin position="226"/>
        <end position="277"/>
    </location>
</feature>
<feature type="region of interest" description="Disordered" evidence="5">
    <location>
        <begin position="146"/>
        <end position="218"/>
    </location>
</feature>
<evidence type="ECO:0000313" key="9">
    <source>
        <dbReference type="Proteomes" id="UP001396334"/>
    </source>
</evidence>
<dbReference type="EMBL" id="JBBPBN010000023">
    <property type="protein sequence ID" value="KAK9010797.1"/>
    <property type="molecule type" value="Genomic_DNA"/>
</dbReference>
<evidence type="ECO:0000256" key="1">
    <source>
        <dbReference type="ARBA" id="ARBA00004123"/>
    </source>
</evidence>
<keyword evidence="9" id="KW-1185">Reference proteome</keyword>
<dbReference type="InterPro" id="IPR017930">
    <property type="entry name" value="Myb_dom"/>
</dbReference>
<keyword evidence="2" id="KW-0805">Transcription regulation</keyword>
<feature type="domain" description="HTH myb-type" evidence="7">
    <location>
        <begin position="282"/>
        <end position="332"/>
    </location>
</feature>
<evidence type="ECO:0000256" key="2">
    <source>
        <dbReference type="ARBA" id="ARBA00023015"/>
    </source>
</evidence>
<dbReference type="PROSITE" id="PS50090">
    <property type="entry name" value="MYB_LIKE"/>
    <property type="match status" value="2"/>
</dbReference>
<sequence length="478" mass="53431">MEFDASFREDCPFFSSLFPENNHSSSFKPVPEFNGSNFSLAGDASASSSKASVHNFLLNNQVPGTGARNSTPGSLPNNPHHFHQFPDPSACAAPFVQPYTTGFSSDPNVYIPFMSFPVPDHGGAASNNGTIFQPFQAEPCWVFSQTKPSVQPPLSPPETGDRRSYQQQDQTPSPTPPPAAAKVREQVSCITADQKRKNIRDKADENNSSSSRRFLKSRRLNRAVTKTDIVKGQWSPQEDGHLLQLVSRHGTRRWSLIAKLLEGRVGKQCRERWHNHLRPDIKKDSWSEEEDMILIAAHRELGNKWAEIAKRLPGRTENTIKNHWNATKRRQCSKRKGKDGSAPNGCLLQNYIKSLSSTSASASASTSASPSTSPLTNQHDNARMVFEITNPETSTNPHLVQLENSDWNMEAFKLHIQRQRQQQQQMDYGFDDEQSNQSFGSMLAEGSSSAMENFELPREMTSVRKDMGLLEMISQGKL</sequence>
<dbReference type="InterPro" id="IPR009057">
    <property type="entry name" value="Homeodomain-like_sf"/>
</dbReference>
<proteinExistence type="predicted"/>
<evidence type="ECO:0000256" key="3">
    <source>
        <dbReference type="ARBA" id="ARBA00023163"/>
    </source>
</evidence>